<dbReference type="Proteomes" id="UP000012153">
    <property type="component" value="Unassembled WGS sequence"/>
</dbReference>
<proteinExistence type="predicted"/>
<dbReference type="EMBL" id="AHOP02000023">
    <property type="protein sequence ID" value="EMO41222.1"/>
    <property type="molecule type" value="Genomic_DNA"/>
</dbReference>
<evidence type="ECO:0000313" key="1">
    <source>
        <dbReference type="EMBL" id="EMO41222.1"/>
    </source>
</evidence>
<reference evidence="1 2" key="1">
    <citation type="submission" date="2013-01" db="EMBL/GenBank/DDBJ databases">
        <authorList>
            <person name="Harkins D.M."/>
            <person name="Durkin A.S."/>
            <person name="Brinkac L.M."/>
            <person name="Haft D.H."/>
            <person name="Selengut J.D."/>
            <person name="Sanka R."/>
            <person name="DePew J."/>
            <person name="Purushe J."/>
            <person name="Matthias M.A."/>
            <person name="Vinetz J.M."/>
            <person name="Sutton G.G."/>
            <person name="Nierman W.C."/>
            <person name="Fouts D.E."/>
        </authorList>
    </citation>
    <scope>NUCLEOTIDE SEQUENCE [LARGE SCALE GENOMIC DNA]</scope>
    <source>
        <strain evidence="1 2">ZUN142</strain>
    </source>
</reference>
<organism evidence="1 2">
    <name type="scientific">Leptospira noguchii serovar Autumnalis str. ZUN142</name>
    <dbReference type="NCBI Taxonomy" id="1085540"/>
    <lineage>
        <taxon>Bacteria</taxon>
        <taxon>Pseudomonadati</taxon>
        <taxon>Spirochaetota</taxon>
        <taxon>Spirochaetia</taxon>
        <taxon>Leptospirales</taxon>
        <taxon>Leptospiraceae</taxon>
        <taxon>Leptospira</taxon>
    </lineage>
</organism>
<protein>
    <submittedName>
        <fullName evidence="1">Uncharacterized protein</fullName>
    </submittedName>
</protein>
<comment type="caution">
    <text evidence="1">The sequence shown here is derived from an EMBL/GenBank/DDBJ whole genome shotgun (WGS) entry which is preliminary data.</text>
</comment>
<gene>
    <name evidence="1" type="ORF">LEP1GSC186_2958</name>
</gene>
<accession>M6U869</accession>
<evidence type="ECO:0000313" key="2">
    <source>
        <dbReference type="Proteomes" id="UP000012153"/>
    </source>
</evidence>
<name>M6U869_9LEPT</name>
<dbReference type="AlphaFoldDB" id="M6U869"/>
<sequence length="49" mass="5774">MSVIIPSLRRKVILFLSVDIVGSTEYKNKAQAQNHWLRFFTNRIYTNTC</sequence>